<gene>
    <name evidence="1" type="ORF">CRG98_018983</name>
</gene>
<name>A0A2I0JXR0_PUNGR</name>
<reference evidence="1 2" key="1">
    <citation type="submission" date="2017-11" db="EMBL/GenBank/DDBJ databases">
        <title>De-novo sequencing of pomegranate (Punica granatum L.) genome.</title>
        <authorList>
            <person name="Akparov Z."/>
            <person name="Amiraslanov A."/>
            <person name="Hajiyeva S."/>
            <person name="Abbasov M."/>
            <person name="Kaur K."/>
            <person name="Hamwieh A."/>
            <person name="Solovyev V."/>
            <person name="Salamov A."/>
            <person name="Braich B."/>
            <person name="Kosarev P."/>
            <person name="Mahmoud A."/>
            <person name="Hajiyev E."/>
            <person name="Babayeva S."/>
            <person name="Izzatullayeva V."/>
            <person name="Mammadov A."/>
            <person name="Mammadov A."/>
            <person name="Sharifova S."/>
            <person name="Ojaghi J."/>
            <person name="Eynullazada K."/>
            <person name="Bayramov B."/>
            <person name="Abdulazimova A."/>
            <person name="Shahmuradov I."/>
        </authorList>
    </citation>
    <scope>NUCLEOTIDE SEQUENCE [LARGE SCALE GENOMIC DNA]</scope>
    <source>
        <strain evidence="2">cv. AG2017</strain>
        <tissue evidence="1">Leaf</tissue>
    </source>
</reference>
<accession>A0A2I0JXR0</accession>
<comment type="caution">
    <text evidence="1">The sequence shown here is derived from an EMBL/GenBank/DDBJ whole genome shotgun (WGS) entry which is preliminary data.</text>
</comment>
<dbReference type="AlphaFoldDB" id="A0A2I0JXR0"/>
<sequence length="73" mass="8267">MECLPDVDDWLPRWKKLSMDGGPRERGNDIPKPSEDLWGLERQLSHSIRSPTRNLFLVLAPIGTRGISSKAPK</sequence>
<protein>
    <submittedName>
        <fullName evidence="1">Uncharacterized protein</fullName>
    </submittedName>
</protein>
<evidence type="ECO:0000313" key="2">
    <source>
        <dbReference type="Proteomes" id="UP000233551"/>
    </source>
</evidence>
<keyword evidence="2" id="KW-1185">Reference proteome</keyword>
<dbReference type="EMBL" id="PGOL01001140">
    <property type="protein sequence ID" value="PKI60633.1"/>
    <property type="molecule type" value="Genomic_DNA"/>
</dbReference>
<dbReference type="Proteomes" id="UP000233551">
    <property type="component" value="Unassembled WGS sequence"/>
</dbReference>
<evidence type="ECO:0000313" key="1">
    <source>
        <dbReference type="EMBL" id="PKI60633.1"/>
    </source>
</evidence>
<organism evidence="1 2">
    <name type="scientific">Punica granatum</name>
    <name type="common">Pomegranate</name>
    <dbReference type="NCBI Taxonomy" id="22663"/>
    <lineage>
        <taxon>Eukaryota</taxon>
        <taxon>Viridiplantae</taxon>
        <taxon>Streptophyta</taxon>
        <taxon>Embryophyta</taxon>
        <taxon>Tracheophyta</taxon>
        <taxon>Spermatophyta</taxon>
        <taxon>Magnoliopsida</taxon>
        <taxon>eudicotyledons</taxon>
        <taxon>Gunneridae</taxon>
        <taxon>Pentapetalae</taxon>
        <taxon>rosids</taxon>
        <taxon>malvids</taxon>
        <taxon>Myrtales</taxon>
        <taxon>Lythraceae</taxon>
        <taxon>Punica</taxon>
    </lineage>
</organism>
<proteinExistence type="predicted"/>